<evidence type="ECO:0000256" key="2">
    <source>
        <dbReference type="ARBA" id="ARBA00005695"/>
    </source>
</evidence>
<dbReference type="RefSeq" id="WP_119496918.1">
    <property type="nucleotide sequence ID" value="NZ_NRJH01000030.1"/>
</dbReference>
<evidence type="ECO:0000313" key="8">
    <source>
        <dbReference type="Proteomes" id="UP000266258"/>
    </source>
</evidence>
<evidence type="ECO:0000256" key="3">
    <source>
        <dbReference type="ARBA" id="ARBA00022448"/>
    </source>
</evidence>
<dbReference type="OrthoDB" id="9801912at2"/>
<feature type="chain" id="PRO_5017364002" description="Solute-binding protein family 5 domain-containing protein" evidence="5">
    <location>
        <begin position="27"/>
        <end position="543"/>
    </location>
</feature>
<dbReference type="GO" id="GO:0030288">
    <property type="term" value="C:outer membrane-bounded periplasmic space"/>
    <property type="evidence" value="ECO:0007669"/>
    <property type="project" value="TreeGrafter"/>
</dbReference>
<dbReference type="Pfam" id="PF00496">
    <property type="entry name" value="SBP_bac_5"/>
    <property type="match status" value="1"/>
</dbReference>
<dbReference type="GO" id="GO:0015833">
    <property type="term" value="P:peptide transport"/>
    <property type="evidence" value="ECO:0007669"/>
    <property type="project" value="TreeGrafter"/>
</dbReference>
<name>A0A3A1Y614_9GAMM</name>
<dbReference type="GO" id="GO:1904680">
    <property type="term" value="F:peptide transmembrane transporter activity"/>
    <property type="evidence" value="ECO:0007669"/>
    <property type="project" value="TreeGrafter"/>
</dbReference>
<dbReference type="PIRSF" id="PIRSF002741">
    <property type="entry name" value="MppA"/>
    <property type="match status" value="1"/>
</dbReference>
<evidence type="ECO:0000313" key="7">
    <source>
        <dbReference type="EMBL" id="RIY32720.1"/>
    </source>
</evidence>
<dbReference type="PANTHER" id="PTHR30290:SF10">
    <property type="entry name" value="PERIPLASMIC OLIGOPEPTIDE-BINDING PROTEIN-RELATED"/>
    <property type="match status" value="1"/>
</dbReference>
<accession>A0A3A1Y614</accession>
<dbReference type="InterPro" id="IPR030678">
    <property type="entry name" value="Peptide/Ni-bd"/>
</dbReference>
<evidence type="ECO:0000256" key="1">
    <source>
        <dbReference type="ARBA" id="ARBA00004196"/>
    </source>
</evidence>
<dbReference type="CDD" id="cd08504">
    <property type="entry name" value="PBP2_OppA"/>
    <property type="match status" value="1"/>
</dbReference>
<dbReference type="FunFam" id="3.90.76.10:FF:000001">
    <property type="entry name" value="Oligopeptide ABC transporter substrate-binding protein"/>
    <property type="match status" value="1"/>
</dbReference>
<dbReference type="Gene3D" id="3.40.190.10">
    <property type="entry name" value="Periplasmic binding protein-like II"/>
    <property type="match status" value="1"/>
</dbReference>
<evidence type="ECO:0000256" key="5">
    <source>
        <dbReference type="SAM" id="SignalP"/>
    </source>
</evidence>
<dbReference type="InterPro" id="IPR000914">
    <property type="entry name" value="SBP_5_dom"/>
</dbReference>
<comment type="subcellular location">
    <subcellularLocation>
        <location evidence="1">Cell envelope</location>
    </subcellularLocation>
</comment>
<sequence>MAKWFCKGLGLTLLATSLLVANNSMAANVPQGTKLAEKQVLNIELSDNPASLDPNLINENIGLQIASNLFDQLTTYDEYGKLIPGAAESWTHTPDFKVWTFKLRPQAKWSDGTPVTAQDFVTSWERLVDPQTASEYSYYLGDLGVLNAKEISEGKLDKSQLGVKALDDYTLEVTLESPVPWFLEATSLIVLSPVPTHLIKEGKWPNFSNYVVNGPYTLKQSVPNEKYTLVKNDAYWNADKTVLTEANFLVIRNANDAYKRLQAGDLHAFKLTTPALRQALLGNTHFKVLEAPGSYTVWFSFSHHKPPFNDLNTRKAILYAVNTLDLQNKVFRNTVQATSVYASSALPGVKENLKQAAYFEQPYEQRVAEAKKLLEEAGYSASNPLKFEIAYNTNELYKMSAIAIQGQLRQVFGSAVQTTLTNTEWATFLSNRQAGVYSFYRSGWGADYYEPSTFYGIWTSNNPLNDSKFNSAEYDKLWRDLFSTETNEQRFALYQQMNDILADQAAAVPIYSPVDSYATVKNLYGLVVDDNTRRLFNMYFTAD</sequence>
<comment type="caution">
    <text evidence="7">The sequence shown here is derived from an EMBL/GenBank/DDBJ whole genome shotgun (WGS) entry which is preliminary data.</text>
</comment>
<reference evidence="7 8" key="1">
    <citation type="submission" date="2017-08" db="EMBL/GenBank/DDBJ databases">
        <title>Reclassification of Bisgaard taxon 37 and 44.</title>
        <authorList>
            <person name="Christensen H."/>
        </authorList>
    </citation>
    <scope>NUCLEOTIDE SEQUENCE [LARGE SCALE GENOMIC DNA]</scope>
    <source>
        <strain evidence="7 8">B96_4</strain>
    </source>
</reference>
<dbReference type="AlphaFoldDB" id="A0A3A1Y614"/>
<comment type="similarity">
    <text evidence="2">Belongs to the bacterial solute-binding protein 5 family.</text>
</comment>
<feature type="domain" description="Solute-binding protein family 5" evidence="6">
    <location>
        <begin position="81"/>
        <end position="463"/>
    </location>
</feature>
<organism evidence="7 8">
    <name type="scientific">Psittacicella melopsittaci</name>
    <dbReference type="NCBI Taxonomy" id="2028576"/>
    <lineage>
        <taxon>Bacteria</taxon>
        <taxon>Pseudomonadati</taxon>
        <taxon>Pseudomonadota</taxon>
        <taxon>Gammaproteobacteria</taxon>
        <taxon>Pasteurellales</taxon>
        <taxon>Psittacicellaceae</taxon>
        <taxon>Psittacicella</taxon>
    </lineage>
</organism>
<evidence type="ECO:0000259" key="6">
    <source>
        <dbReference type="Pfam" id="PF00496"/>
    </source>
</evidence>
<dbReference type="EMBL" id="NRJH01000030">
    <property type="protein sequence ID" value="RIY32720.1"/>
    <property type="molecule type" value="Genomic_DNA"/>
</dbReference>
<gene>
    <name evidence="7" type="ORF">CJP74_03700</name>
</gene>
<keyword evidence="4 5" id="KW-0732">Signal</keyword>
<dbReference type="GO" id="GO:0043190">
    <property type="term" value="C:ATP-binding cassette (ABC) transporter complex"/>
    <property type="evidence" value="ECO:0007669"/>
    <property type="project" value="InterPro"/>
</dbReference>
<dbReference type="Proteomes" id="UP000266258">
    <property type="component" value="Unassembled WGS sequence"/>
</dbReference>
<protein>
    <recommendedName>
        <fullName evidence="6">Solute-binding protein family 5 domain-containing protein</fullName>
    </recommendedName>
</protein>
<keyword evidence="3" id="KW-0813">Transport</keyword>
<keyword evidence="8" id="KW-1185">Reference proteome</keyword>
<evidence type="ECO:0000256" key="4">
    <source>
        <dbReference type="ARBA" id="ARBA00022729"/>
    </source>
</evidence>
<feature type="signal peptide" evidence="5">
    <location>
        <begin position="1"/>
        <end position="26"/>
    </location>
</feature>
<dbReference type="PANTHER" id="PTHR30290">
    <property type="entry name" value="PERIPLASMIC BINDING COMPONENT OF ABC TRANSPORTER"/>
    <property type="match status" value="1"/>
</dbReference>
<dbReference type="Gene3D" id="3.10.105.10">
    <property type="entry name" value="Dipeptide-binding Protein, Domain 3"/>
    <property type="match status" value="1"/>
</dbReference>
<dbReference type="InterPro" id="IPR039424">
    <property type="entry name" value="SBP_5"/>
</dbReference>
<dbReference type="SUPFAM" id="SSF53850">
    <property type="entry name" value="Periplasmic binding protein-like II"/>
    <property type="match status" value="1"/>
</dbReference>
<dbReference type="Gene3D" id="3.90.76.10">
    <property type="entry name" value="Dipeptide-binding Protein, Domain 1"/>
    <property type="match status" value="1"/>
</dbReference>
<proteinExistence type="inferred from homology"/>